<reference evidence="2" key="2">
    <citation type="submission" date="2015-01" db="EMBL/GenBank/DDBJ databases">
        <title>Evolutionary Origins and Diversification of the Mycorrhizal Mutualists.</title>
        <authorList>
            <consortium name="DOE Joint Genome Institute"/>
            <consortium name="Mycorrhizal Genomics Consortium"/>
            <person name="Kohler A."/>
            <person name="Kuo A."/>
            <person name="Nagy L.G."/>
            <person name="Floudas D."/>
            <person name="Copeland A."/>
            <person name="Barry K.W."/>
            <person name="Cichocki N."/>
            <person name="Veneault-Fourrey C."/>
            <person name="LaButti K."/>
            <person name="Lindquist E.A."/>
            <person name="Lipzen A."/>
            <person name="Lundell T."/>
            <person name="Morin E."/>
            <person name="Murat C."/>
            <person name="Riley R."/>
            <person name="Ohm R."/>
            <person name="Sun H."/>
            <person name="Tunlid A."/>
            <person name="Henrissat B."/>
            <person name="Grigoriev I.V."/>
            <person name="Hibbett D.S."/>
            <person name="Martin F."/>
        </authorList>
    </citation>
    <scope>NUCLEOTIDE SEQUENCE [LARGE SCALE GENOMIC DNA]</scope>
    <source>
        <strain evidence="2">441</strain>
    </source>
</reference>
<proteinExistence type="predicted"/>
<reference evidence="1 2" key="1">
    <citation type="submission" date="2014-04" db="EMBL/GenBank/DDBJ databases">
        <authorList>
            <consortium name="DOE Joint Genome Institute"/>
            <person name="Kuo A."/>
            <person name="Kohler A."/>
            <person name="Costa M.D."/>
            <person name="Nagy L.G."/>
            <person name="Floudas D."/>
            <person name="Copeland A."/>
            <person name="Barry K.W."/>
            <person name="Cichocki N."/>
            <person name="Veneault-Fourrey C."/>
            <person name="LaButti K."/>
            <person name="Lindquist E.A."/>
            <person name="Lipzen A."/>
            <person name="Lundell T."/>
            <person name="Morin E."/>
            <person name="Murat C."/>
            <person name="Sun H."/>
            <person name="Tunlid A."/>
            <person name="Henrissat B."/>
            <person name="Grigoriev I.V."/>
            <person name="Hibbett D.S."/>
            <person name="Martin F."/>
            <person name="Nordberg H.P."/>
            <person name="Cantor M.N."/>
            <person name="Hua S.X."/>
        </authorList>
    </citation>
    <scope>NUCLEOTIDE SEQUENCE [LARGE SCALE GENOMIC DNA]</scope>
    <source>
        <strain evidence="1 2">441</strain>
    </source>
</reference>
<name>A0A0C9Y1R5_9AGAM</name>
<dbReference type="OrthoDB" id="6359816at2759"/>
<gene>
    <name evidence="1" type="ORF">PISMIDRAFT_531083</name>
</gene>
<dbReference type="AlphaFoldDB" id="A0A0C9Y1R5"/>
<accession>A0A0C9Y1R5</accession>
<dbReference type="HOGENOM" id="CLU_2606945_0_0_1"/>
<dbReference type="Proteomes" id="UP000054018">
    <property type="component" value="Unassembled WGS sequence"/>
</dbReference>
<sequence length="79" mass="9213">MLKFYFEPNELQTTECICPEVTTAIPAWVGKVVVGELLYVEVALLATFQALVRKDAEVRTYKRMKGVRCCYRYKCDFHE</sequence>
<evidence type="ECO:0000313" key="1">
    <source>
        <dbReference type="EMBL" id="KIK11141.1"/>
    </source>
</evidence>
<protein>
    <submittedName>
        <fullName evidence="1">Unplaced genomic scaffold scaffold_607, whole genome shotgun sequence</fullName>
    </submittedName>
</protein>
<keyword evidence="2" id="KW-1185">Reference proteome</keyword>
<organism evidence="1 2">
    <name type="scientific">Pisolithus microcarpus 441</name>
    <dbReference type="NCBI Taxonomy" id="765257"/>
    <lineage>
        <taxon>Eukaryota</taxon>
        <taxon>Fungi</taxon>
        <taxon>Dikarya</taxon>
        <taxon>Basidiomycota</taxon>
        <taxon>Agaricomycotina</taxon>
        <taxon>Agaricomycetes</taxon>
        <taxon>Agaricomycetidae</taxon>
        <taxon>Boletales</taxon>
        <taxon>Sclerodermatineae</taxon>
        <taxon>Pisolithaceae</taxon>
        <taxon>Pisolithus</taxon>
    </lineage>
</organism>
<dbReference type="EMBL" id="KN834291">
    <property type="protein sequence ID" value="KIK11141.1"/>
    <property type="molecule type" value="Genomic_DNA"/>
</dbReference>
<evidence type="ECO:0000313" key="2">
    <source>
        <dbReference type="Proteomes" id="UP000054018"/>
    </source>
</evidence>